<reference evidence="1" key="1">
    <citation type="submission" date="2021-03" db="EMBL/GenBank/DDBJ databases">
        <title>Evolutionary priming and transition to the ectomycorrhizal habit in an iconic lineage of mushroom-forming fungi: is preadaptation a requirement?</title>
        <authorList>
            <consortium name="DOE Joint Genome Institute"/>
            <person name="Looney B.P."/>
            <person name="Miyauchi S."/>
            <person name="Morin E."/>
            <person name="Drula E."/>
            <person name="Courty P.E."/>
            <person name="Chicoki N."/>
            <person name="Fauchery L."/>
            <person name="Kohler A."/>
            <person name="Kuo A."/>
            <person name="LaButti K."/>
            <person name="Pangilinan J."/>
            <person name="Lipzen A."/>
            <person name="Riley R."/>
            <person name="Andreopoulos W."/>
            <person name="He G."/>
            <person name="Johnson J."/>
            <person name="Barry K.W."/>
            <person name="Grigoriev I.V."/>
            <person name="Nagy L."/>
            <person name="Hibbett D."/>
            <person name="Henrissat B."/>
            <person name="Matheny P.B."/>
            <person name="Labbe J."/>
            <person name="Martin A.F."/>
        </authorList>
    </citation>
    <scope>NUCLEOTIDE SEQUENCE</scope>
    <source>
        <strain evidence="1">BPL698</strain>
    </source>
</reference>
<accession>A0ACC0U9J7</accession>
<protein>
    <submittedName>
        <fullName evidence="1">Uncharacterized protein</fullName>
    </submittedName>
</protein>
<name>A0ACC0U9J7_9AGAM</name>
<evidence type="ECO:0000313" key="2">
    <source>
        <dbReference type="Proteomes" id="UP001207468"/>
    </source>
</evidence>
<organism evidence="1 2">
    <name type="scientific">Russula earlei</name>
    <dbReference type="NCBI Taxonomy" id="71964"/>
    <lineage>
        <taxon>Eukaryota</taxon>
        <taxon>Fungi</taxon>
        <taxon>Dikarya</taxon>
        <taxon>Basidiomycota</taxon>
        <taxon>Agaricomycotina</taxon>
        <taxon>Agaricomycetes</taxon>
        <taxon>Russulales</taxon>
        <taxon>Russulaceae</taxon>
        <taxon>Russula</taxon>
    </lineage>
</organism>
<dbReference type="Proteomes" id="UP001207468">
    <property type="component" value="Unassembled WGS sequence"/>
</dbReference>
<proteinExistence type="predicted"/>
<sequence>MGRGQKDQKVLQKMGALWWKRTKSQSKVLVDRERCPPCMIIGRSSDPSRQMWRWRWRTVANCVWWQRKQVECVMCPHTPPRGQVPPVKPTKSSPVGKVYKYFLPENREQYQKFGHDERFMLRPFDESGFLDFLKLKDQLPEIVLGENLRKHENLRKQESFLELANTAAQIIKDEYFSQGNTLEFRDTGNKSPPGHVTDTKCKPDITAAFQNNWKDDVVRWPFIQLAGETASRGKPPNIQRGQAISYLHCLLLARPDLYVAQGLLSSEKGLTFFFGIGGEGIREFHVQWDHERFDQLLCAFIYRLYQPGHFADSSYINIEFDKETTAKYTINIRISEREKRVVSGFYPIYARNPFATRTHVLSHPRFKLGDKNLSILKDQLCRVGRCFKELTILQEHVHKPTQVPGVVVATYGETIRIGEPLSKERWKHRLGLGESGSPFTSIPTLSQVLETLFDVLEVLRYLRLHRKVLHRDISSGNVLPVPLPQDLCFVKYLLGESNDPSKTSMLLVDFNLAEHLGPENGDKTRIDRTGTPIFIARAVERGAPVPPTLARVPGIPQSHSPYATAHPDRVEKFSSLIEKKHFDPELRRIDVEGSRDEFRHELNHDAESIFWLLLYWAMVVQPKNGGKEMIGMVPWSQLIGDHDSRNDLIHRISLQQPLPANLIHSLYNPLEPLIRDLAAILVIDSHWLDAPDPRKDLYYITEAFQRLILNFIIDNRGKEFMHCRVDKTFRKVQETQGFSRIVS</sequence>
<evidence type="ECO:0000313" key="1">
    <source>
        <dbReference type="EMBL" id="KAI9507527.1"/>
    </source>
</evidence>
<dbReference type="EMBL" id="JAGFNK010000122">
    <property type="protein sequence ID" value="KAI9507527.1"/>
    <property type="molecule type" value="Genomic_DNA"/>
</dbReference>
<keyword evidence="2" id="KW-1185">Reference proteome</keyword>
<comment type="caution">
    <text evidence="1">The sequence shown here is derived from an EMBL/GenBank/DDBJ whole genome shotgun (WGS) entry which is preliminary data.</text>
</comment>
<gene>
    <name evidence="1" type="ORF">F5148DRAFT_1376484</name>
</gene>